<sequence length="72" mass="8549">MNHLSSRNEIVCDFYEIAFKIWTIFIDVWSSDRKNLLYMYDICFEVYTQVLPSSLYAFVGNHCVNLVVCKQN</sequence>
<keyword evidence="2" id="KW-1185">Reference proteome</keyword>
<evidence type="ECO:0000313" key="1">
    <source>
        <dbReference type="EMBL" id="WAR07569.1"/>
    </source>
</evidence>
<name>A0ABY7EEQ0_MYAAR</name>
<protein>
    <submittedName>
        <fullName evidence="1">Uncharacterized protein</fullName>
    </submittedName>
</protein>
<organism evidence="1 2">
    <name type="scientific">Mya arenaria</name>
    <name type="common">Soft-shell clam</name>
    <dbReference type="NCBI Taxonomy" id="6604"/>
    <lineage>
        <taxon>Eukaryota</taxon>
        <taxon>Metazoa</taxon>
        <taxon>Spiralia</taxon>
        <taxon>Lophotrochozoa</taxon>
        <taxon>Mollusca</taxon>
        <taxon>Bivalvia</taxon>
        <taxon>Autobranchia</taxon>
        <taxon>Heteroconchia</taxon>
        <taxon>Euheterodonta</taxon>
        <taxon>Imparidentia</taxon>
        <taxon>Neoheterodontei</taxon>
        <taxon>Myida</taxon>
        <taxon>Myoidea</taxon>
        <taxon>Myidae</taxon>
        <taxon>Mya</taxon>
    </lineage>
</organism>
<dbReference type="Proteomes" id="UP001164746">
    <property type="component" value="Chromosome 6"/>
</dbReference>
<gene>
    <name evidence="1" type="ORF">MAR_017527</name>
</gene>
<evidence type="ECO:0000313" key="2">
    <source>
        <dbReference type="Proteomes" id="UP001164746"/>
    </source>
</evidence>
<dbReference type="EMBL" id="CP111017">
    <property type="protein sequence ID" value="WAR07569.1"/>
    <property type="molecule type" value="Genomic_DNA"/>
</dbReference>
<reference evidence="1" key="1">
    <citation type="submission" date="2022-11" db="EMBL/GenBank/DDBJ databases">
        <title>Centuries of genome instability and evolution in soft-shell clam transmissible cancer (bioRxiv).</title>
        <authorList>
            <person name="Hart S.F.M."/>
            <person name="Yonemitsu M.A."/>
            <person name="Giersch R.M."/>
            <person name="Beal B.F."/>
            <person name="Arriagada G."/>
            <person name="Davis B.W."/>
            <person name="Ostrander E.A."/>
            <person name="Goff S.P."/>
            <person name="Metzger M.J."/>
        </authorList>
    </citation>
    <scope>NUCLEOTIDE SEQUENCE</scope>
    <source>
        <strain evidence="1">MELC-2E11</strain>
        <tissue evidence="1">Siphon/mantle</tissue>
    </source>
</reference>
<proteinExistence type="predicted"/>
<accession>A0ABY7EEQ0</accession>